<proteinExistence type="predicted"/>
<dbReference type="AlphaFoldDB" id="A0A381N223"/>
<sequence length="278" mass="30439">MAQGSQENPQLTVPQLTVLGIFAHPDDEAFGSGGTLAELVQKGHRVTTVCATNGDVGEISDPALATPENLWQVRQGELRDAMAITGISDVRFLGYRDSGMDGTLDNDNPASLFQADAGKVESQISAVMEELTPDIVITHDPTGGYGHPDHVTVYQRTTAVVESMTVNRPLLYYVCFPRGNFKKLWQEMIDAGITPPFAKEALEDIGSPDDYVTTVRDVSDHVEIKKESLNHHKTQLDPNGPFSSLAPEFMNAWMSTEYFYLAQPSNGEPQEDILADLI</sequence>
<dbReference type="PANTHER" id="PTHR12993:SF11">
    <property type="entry name" value="N-ACETYLGLUCOSAMINYL-PHOSPHATIDYLINOSITOL DE-N-ACETYLASE"/>
    <property type="match status" value="1"/>
</dbReference>
<gene>
    <name evidence="1" type="ORF">METZ01_LOCUS1490</name>
</gene>
<dbReference type="InterPro" id="IPR024078">
    <property type="entry name" value="LmbE-like_dom_sf"/>
</dbReference>
<evidence type="ECO:0000313" key="1">
    <source>
        <dbReference type="EMBL" id="SUZ48636.1"/>
    </source>
</evidence>
<dbReference type="PANTHER" id="PTHR12993">
    <property type="entry name" value="N-ACETYLGLUCOSAMINYL-PHOSPHATIDYLINOSITOL DE-N-ACETYLASE-RELATED"/>
    <property type="match status" value="1"/>
</dbReference>
<name>A0A381N223_9ZZZZ</name>
<dbReference type="Pfam" id="PF02585">
    <property type="entry name" value="PIG-L"/>
    <property type="match status" value="1"/>
</dbReference>
<accession>A0A381N223</accession>
<evidence type="ECO:0008006" key="2">
    <source>
        <dbReference type="Google" id="ProtNLM"/>
    </source>
</evidence>
<organism evidence="1">
    <name type="scientific">marine metagenome</name>
    <dbReference type="NCBI Taxonomy" id="408172"/>
    <lineage>
        <taxon>unclassified sequences</taxon>
        <taxon>metagenomes</taxon>
        <taxon>ecological metagenomes</taxon>
    </lineage>
</organism>
<dbReference type="Gene3D" id="3.40.50.10320">
    <property type="entry name" value="LmbE-like"/>
    <property type="match status" value="1"/>
</dbReference>
<dbReference type="SUPFAM" id="SSF102588">
    <property type="entry name" value="LmbE-like"/>
    <property type="match status" value="1"/>
</dbReference>
<dbReference type="InterPro" id="IPR003737">
    <property type="entry name" value="GlcNAc_PI_deacetylase-related"/>
</dbReference>
<dbReference type="GO" id="GO:0016811">
    <property type="term" value="F:hydrolase activity, acting on carbon-nitrogen (but not peptide) bonds, in linear amides"/>
    <property type="evidence" value="ECO:0007669"/>
    <property type="project" value="TreeGrafter"/>
</dbReference>
<protein>
    <recommendedName>
        <fullName evidence="2">GlcNAc-PI de-N-acetylase</fullName>
    </recommendedName>
</protein>
<dbReference type="EMBL" id="UINC01000077">
    <property type="protein sequence ID" value="SUZ48636.1"/>
    <property type="molecule type" value="Genomic_DNA"/>
</dbReference>
<reference evidence="1" key="1">
    <citation type="submission" date="2018-05" db="EMBL/GenBank/DDBJ databases">
        <authorList>
            <person name="Lanie J.A."/>
            <person name="Ng W.-L."/>
            <person name="Kazmierczak K.M."/>
            <person name="Andrzejewski T.M."/>
            <person name="Davidsen T.M."/>
            <person name="Wayne K.J."/>
            <person name="Tettelin H."/>
            <person name="Glass J.I."/>
            <person name="Rusch D."/>
            <person name="Podicherti R."/>
            <person name="Tsui H.-C.T."/>
            <person name="Winkler M.E."/>
        </authorList>
    </citation>
    <scope>NUCLEOTIDE SEQUENCE</scope>
</reference>